<sequence>MSSVTPAPEGRTFTQRAFSDRSVGAKTLASVTVAGLVAFAISIVSYVNLTNLSDDADALYEHNTRGVMYVSGMRAGVDAMRISARDVLIEFSPEDKKKASASLEKGWQKFEASANDYAQQSVDSDTEAAFAELRKSASAYHALQTGDLAEAAKDQDPEAWSKINEAEGDPLVESLHEGLDFLTDEVVAHAEAAVADIRADYEFSRNLNVVMLVIGLLIAAGMARVTARGVGRNIAAVRHVVAGLAQGDLTRRADVSSRDEVGQMATDLDVATASLRELMAGVVGTTDAVNTAAVELGSGIDMMKTSAGRTAGKAGLVSEAAEEVSRNVETVAAGAEQMTASIREIAHSANEAARVASEAVRSVEDTTRTISQLGNSSQEIGNVVKVITSIAEQTNLLALNATIEAARAGEAGKGFAVVANEVKELAQETARATEDIARRVETIQGDTASAVNAIGEIETVIRSINDYQLTIASAVEEQTATTNEMGRNVAEASSGTSHIAESINDVRTSSERGEESVGRAQMAVADIAQLSADLRASVNHFTA</sequence>
<evidence type="ECO:0000256" key="1">
    <source>
        <dbReference type="ARBA" id="ARBA00022692"/>
    </source>
</evidence>
<keyword evidence="2 7" id="KW-1133">Transmembrane helix</keyword>
<dbReference type="PANTHER" id="PTHR32089">
    <property type="entry name" value="METHYL-ACCEPTING CHEMOTAXIS PROTEIN MCPB"/>
    <property type="match status" value="1"/>
</dbReference>
<reference evidence="11" key="1">
    <citation type="journal article" date="2019" name="Int. J. Syst. Evol. Microbiol.">
        <title>The Global Catalogue of Microorganisms (GCM) 10K type strain sequencing project: providing services to taxonomists for standard genome sequencing and annotation.</title>
        <authorList>
            <consortium name="The Broad Institute Genomics Platform"/>
            <consortium name="The Broad Institute Genome Sequencing Center for Infectious Disease"/>
            <person name="Wu L."/>
            <person name="Ma J."/>
        </authorList>
    </citation>
    <scope>NUCLEOTIDE SEQUENCE [LARGE SCALE GENOMIC DNA]</scope>
    <source>
        <strain evidence="11">DFY28</strain>
    </source>
</reference>
<evidence type="ECO:0000256" key="3">
    <source>
        <dbReference type="ARBA" id="ARBA00023224"/>
    </source>
</evidence>
<dbReference type="InterPro" id="IPR003660">
    <property type="entry name" value="HAMP_dom"/>
</dbReference>
<evidence type="ECO:0000256" key="2">
    <source>
        <dbReference type="ARBA" id="ARBA00022989"/>
    </source>
</evidence>
<feature type="region of interest" description="Disordered" evidence="6">
    <location>
        <begin position="492"/>
        <end position="514"/>
    </location>
</feature>
<dbReference type="PROSITE" id="PS50885">
    <property type="entry name" value="HAMP"/>
    <property type="match status" value="1"/>
</dbReference>
<dbReference type="Pfam" id="PF12729">
    <property type="entry name" value="4HB_MCP_1"/>
    <property type="match status" value="1"/>
</dbReference>
<feature type="transmembrane region" description="Helical" evidence="7">
    <location>
        <begin position="207"/>
        <end position="227"/>
    </location>
</feature>
<dbReference type="InterPro" id="IPR024478">
    <property type="entry name" value="HlyB_4HB_MCP"/>
</dbReference>
<evidence type="ECO:0000256" key="6">
    <source>
        <dbReference type="SAM" id="MobiDB-lite"/>
    </source>
</evidence>
<name>A0ABW1QY24_9ACTN</name>
<feature type="domain" description="Methyl-accepting transducer" evidence="8">
    <location>
        <begin position="285"/>
        <end position="514"/>
    </location>
</feature>
<comment type="caution">
    <text evidence="10">The sequence shown here is derived from an EMBL/GenBank/DDBJ whole genome shotgun (WGS) entry which is preliminary data.</text>
</comment>
<protein>
    <submittedName>
        <fullName evidence="10">Methyl-accepting chemotaxis protein</fullName>
    </submittedName>
</protein>
<evidence type="ECO:0000313" key="10">
    <source>
        <dbReference type="EMBL" id="MFC6154148.1"/>
    </source>
</evidence>
<keyword evidence="3 5" id="KW-0807">Transducer</keyword>
<evidence type="ECO:0000259" key="9">
    <source>
        <dbReference type="PROSITE" id="PS50885"/>
    </source>
</evidence>
<dbReference type="Proteomes" id="UP001596098">
    <property type="component" value="Unassembled WGS sequence"/>
</dbReference>
<dbReference type="RefSeq" id="WP_128221656.1">
    <property type="nucleotide sequence ID" value="NZ_CP034929.1"/>
</dbReference>
<evidence type="ECO:0000259" key="8">
    <source>
        <dbReference type="PROSITE" id="PS50111"/>
    </source>
</evidence>
<comment type="similarity">
    <text evidence="4">Belongs to the methyl-accepting chemotaxis (MCP) protein family.</text>
</comment>
<evidence type="ECO:0000256" key="7">
    <source>
        <dbReference type="SAM" id="Phobius"/>
    </source>
</evidence>
<dbReference type="InterPro" id="IPR004089">
    <property type="entry name" value="MCPsignal_dom"/>
</dbReference>
<keyword evidence="1 7" id="KW-0812">Transmembrane</keyword>
<keyword evidence="11" id="KW-1185">Reference proteome</keyword>
<dbReference type="SMART" id="SM00304">
    <property type="entry name" value="HAMP"/>
    <property type="match status" value="2"/>
</dbReference>
<feature type="transmembrane region" description="Helical" evidence="7">
    <location>
        <begin position="28"/>
        <end position="49"/>
    </location>
</feature>
<dbReference type="SUPFAM" id="SSF58104">
    <property type="entry name" value="Methyl-accepting chemotaxis protein (MCP) signaling domain"/>
    <property type="match status" value="1"/>
</dbReference>
<dbReference type="EMBL" id="JBHSQI010000005">
    <property type="protein sequence ID" value="MFC6154148.1"/>
    <property type="molecule type" value="Genomic_DNA"/>
</dbReference>
<dbReference type="Pfam" id="PF00015">
    <property type="entry name" value="MCPsignal"/>
    <property type="match status" value="1"/>
</dbReference>
<organism evidence="10 11">
    <name type="scientific">Nocardioides yefusunii</name>
    <dbReference type="NCBI Taxonomy" id="2500546"/>
    <lineage>
        <taxon>Bacteria</taxon>
        <taxon>Bacillati</taxon>
        <taxon>Actinomycetota</taxon>
        <taxon>Actinomycetes</taxon>
        <taxon>Propionibacteriales</taxon>
        <taxon>Nocardioidaceae</taxon>
        <taxon>Nocardioides</taxon>
    </lineage>
</organism>
<evidence type="ECO:0000256" key="5">
    <source>
        <dbReference type="PROSITE-ProRule" id="PRU00284"/>
    </source>
</evidence>
<dbReference type="PANTHER" id="PTHR32089:SF112">
    <property type="entry name" value="LYSOZYME-LIKE PROTEIN-RELATED"/>
    <property type="match status" value="1"/>
</dbReference>
<feature type="domain" description="HAMP" evidence="9">
    <location>
        <begin position="228"/>
        <end position="280"/>
    </location>
</feature>
<evidence type="ECO:0000256" key="4">
    <source>
        <dbReference type="ARBA" id="ARBA00029447"/>
    </source>
</evidence>
<dbReference type="PROSITE" id="PS50111">
    <property type="entry name" value="CHEMOTAXIS_TRANSDUC_2"/>
    <property type="match status" value="1"/>
</dbReference>
<evidence type="ECO:0000313" key="11">
    <source>
        <dbReference type="Proteomes" id="UP001596098"/>
    </source>
</evidence>
<dbReference type="CDD" id="cd06225">
    <property type="entry name" value="HAMP"/>
    <property type="match status" value="1"/>
</dbReference>
<dbReference type="SMART" id="SM00283">
    <property type="entry name" value="MA"/>
    <property type="match status" value="1"/>
</dbReference>
<gene>
    <name evidence="10" type="ORF">ACFPWU_10815</name>
</gene>
<accession>A0ABW1QY24</accession>
<dbReference type="Gene3D" id="1.10.287.950">
    <property type="entry name" value="Methyl-accepting chemotaxis protein"/>
    <property type="match status" value="1"/>
</dbReference>
<proteinExistence type="inferred from homology"/>
<keyword evidence="7" id="KW-0472">Membrane</keyword>